<comment type="caution">
    <text evidence="1">The sequence shown here is derived from an EMBL/GenBank/DDBJ whole genome shotgun (WGS) entry which is preliminary data.</text>
</comment>
<accession>A0ABW4KI64</accession>
<dbReference type="NCBIfam" id="NF008333">
    <property type="entry name" value="PRK11118.1"/>
    <property type="match status" value="1"/>
</dbReference>
<keyword evidence="1" id="KW-0503">Monooxygenase</keyword>
<name>A0ABW4KI64_9BACI</name>
<gene>
    <name evidence="1" type="ORF">ACFSCZ_13335</name>
</gene>
<dbReference type="Proteomes" id="UP001597301">
    <property type="component" value="Unassembled WGS sequence"/>
</dbReference>
<evidence type="ECO:0000313" key="1">
    <source>
        <dbReference type="EMBL" id="MFD1707705.1"/>
    </source>
</evidence>
<dbReference type="InterPro" id="IPR014910">
    <property type="entry name" value="YdhR"/>
</dbReference>
<dbReference type="EMBL" id="JBHUEO010000041">
    <property type="protein sequence ID" value="MFD1707705.1"/>
    <property type="molecule type" value="Genomic_DNA"/>
</dbReference>
<sequence>MAYVLQVDFKMDGPFGDEMAAAFSDLAKSINEEEGFLWKIWTEDPEAGEAGGIYLFETRASAEKYLDMHSKRLAGFGIPEVNAKIFAVNSVLTEMTRGPVSIEIGTQI</sequence>
<keyword evidence="2" id="KW-1185">Reference proteome</keyword>
<organism evidence="1 2">
    <name type="scientific">Siminovitchia sediminis</name>
    <dbReference type="NCBI Taxonomy" id="1274353"/>
    <lineage>
        <taxon>Bacteria</taxon>
        <taxon>Bacillati</taxon>
        <taxon>Bacillota</taxon>
        <taxon>Bacilli</taxon>
        <taxon>Bacillales</taxon>
        <taxon>Bacillaceae</taxon>
        <taxon>Siminovitchia</taxon>
    </lineage>
</organism>
<proteinExistence type="predicted"/>
<keyword evidence="1" id="KW-0560">Oxidoreductase</keyword>
<dbReference type="InterPro" id="IPR011008">
    <property type="entry name" value="Dimeric_a/b-barrel"/>
</dbReference>
<dbReference type="GO" id="GO:0004497">
    <property type="term" value="F:monooxygenase activity"/>
    <property type="evidence" value="ECO:0007669"/>
    <property type="project" value="UniProtKB-KW"/>
</dbReference>
<evidence type="ECO:0000313" key="2">
    <source>
        <dbReference type="Proteomes" id="UP001597301"/>
    </source>
</evidence>
<dbReference type="PANTHER" id="PTHR39169:SF1">
    <property type="entry name" value="MONOOXYGENASE YDHR-RELATED"/>
    <property type="match status" value="1"/>
</dbReference>
<dbReference type="SUPFAM" id="SSF54909">
    <property type="entry name" value="Dimeric alpha+beta barrel"/>
    <property type="match status" value="1"/>
</dbReference>
<dbReference type="Gene3D" id="3.30.70.100">
    <property type="match status" value="1"/>
</dbReference>
<dbReference type="RefSeq" id="WP_380774501.1">
    <property type="nucleotide sequence ID" value="NZ_JBHUEO010000041.1"/>
</dbReference>
<dbReference type="Pfam" id="PF08803">
    <property type="entry name" value="ydhR"/>
    <property type="match status" value="1"/>
</dbReference>
<dbReference type="PANTHER" id="PTHR39169">
    <property type="match status" value="1"/>
</dbReference>
<reference evidence="2" key="1">
    <citation type="journal article" date="2019" name="Int. J. Syst. Evol. Microbiol.">
        <title>The Global Catalogue of Microorganisms (GCM) 10K type strain sequencing project: providing services to taxonomists for standard genome sequencing and annotation.</title>
        <authorList>
            <consortium name="The Broad Institute Genomics Platform"/>
            <consortium name="The Broad Institute Genome Sequencing Center for Infectious Disease"/>
            <person name="Wu L."/>
            <person name="Ma J."/>
        </authorList>
    </citation>
    <scope>NUCLEOTIDE SEQUENCE [LARGE SCALE GENOMIC DNA]</scope>
    <source>
        <strain evidence="2">CGMCC 1.12295</strain>
    </source>
</reference>
<protein>
    <submittedName>
        <fullName evidence="1">Monooxygenase</fullName>
    </submittedName>
</protein>